<evidence type="ECO:0000313" key="2">
    <source>
        <dbReference type="EMBL" id="DAD66284.1"/>
    </source>
</evidence>
<protein>
    <submittedName>
        <fullName evidence="2">Uncharacterized protein</fullName>
    </submittedName>
</protein>
<accession>A0A8S5L8P0</accession>
<feature type="region of interest" description="Disordered" evidence="1">
    <location>
        <begin position="22"/>
        <end position="42"/>
    </location>
</feature>
<evidence type="ECO:0000256" key="1">
    <source>
        <dbReference type="SAM" id="MobiDB-lite"/>
    </source>
</evidence>
<dbReference type="EMBL" id="BK014656">
    <property type="protein sequence ID" value="DAD66284.1"/>
    <property type="molecule type" value="Genomic_DNA"/>
</dbReference>
<reference evidence="2" key="1">
    <citation type="journal article" date="2021" name="Proc. Natl. Acad. Sci. U.S.A.">
        <title>A Catalog of Tens of Thousands of Viruses from Human Metagenomes Reveals Hidden Associations with Chronic Diseases.</title>
        <authorList>
            <person name="Tisza M.J."/>
            <person name="Buck C.B."/>
        </authorList>
    </citation>
    <scope>NUCLEOTIDE SEQUENCE</scope>
    <source>
        <strain evidence="2">Ctj7f2</strain>
    </source>
</reference>
<sequence length="42" mass="4628">MGLACSERTQESRCDSCPGVKPVPARGFSLNHPQRLQDSKKI</sequence>
<proteinExistence type="predicted"/>
<organism evidence="2">
    <name type="scientific">Siphoviridae sp. ctj7f2</name>
    <dbReference type="NCBI Taxonomy" id="2823593"/>
    <lineage>
        <taxon>Viruses</taxon>
        <taxon>Duplodnaviria</taxon>
        <taxon>Heunggongvirae</taxon>
        <taxon>Uroviricota</taxon>
        <taxon>Caudoviricetes</taxon>
    </lineage>
</organism>
<name>A0A8S5L8P0_9CAUD</name>